<keyword evidence="3 20" id="KW-0808">Transferase</keyword>
<dbReference type="Gramene" id="PRQ28552">
    <property type="protein sequence ID" value="PRQ28552"/>
    <property type="gene ID" value="RchiOBHm_Chr5g0004261"/>
</dbReference>
<comment type="caution">
    <text evidence="20">The sequence shown here is derived from an EMBL/GenBank/DDBJ whole genome shotgun (WGS) entry which is preliminary data.</text>
</comment>
<feature type="chain" id="PRO_5015193972" description="Protein kinase domain-containing protein" evidence="17">
    <location>
        <begin position="26"/>
        <end position="710"/>
    </location>
</feature>
<evidence type="ECO:0000256" key="2">
    <source>
        <dbReference type="ARBA" id="ARBA00022527"/>
    </source>
</evidence>
<dbReference type="InterPro" id="IPR001245">
    <property type="entry name" value="Ser-Thr/Tyr_kinase_cat_dom"/>
</dbReference>
<keyword evidence="6" id="KW-0677">Repeat</keyword>
<dbReference type="CDD" id="cd23509">
    <property type="entry name" value="Gnk2-like"/>
    <property type="match status" value="2"/>
</dbReference>
<keyword evidence="11 16" id="KW-0472">Membrane</keyword>
<dbReference type="PROSITE" id="PS00107">
    <property type="entry name" value="PROTEIN_KINASE_ATP"/>
    <property type="match status" value="1"/>
</dbReference>
<dbReference type="PANTHER" id="PTHR27002:SF1096">
    <property type="entry name" value="GNK2-HOMOLOGOUS DOMAIN-CONTAINING PROTEIN"/>
    <property type="match status" value="1"/>
</dbReference>
<dbReference type="OMA" id="MRTILMM"/>
<evidence type="ECO:0000256" key="13">
    <source>
        <dbReference type="ARBA" id="ARBA00023180"/>
    </source>
</evidence>
<evidence type="ECO:0000256" key="3">
    <source>
        <dbReference type="ARBA" id="ARBA00022679"/>
    </source>
</evidence>
<comment type="subcellular location">
    <subcellularLocation>
        <location evidence="1">Membrane</location>
        <topology evidence="1">Single-pass membrane protein</topology>
    </subcellularLocation>
</comment>
<organism evidence="20 21">
    <name type="scientific">Rosa chinensis</name>
    <name type="common">China rose</name>
    <dbReference type="NCBI Taxonomy" id="74649"/>
    <lineage>
        <taxon>Eukaryota</taxon>
        <taxon>Viridiplantae</taxon>
        <taxon>Streptophyta</taxon>
        <taxon>Embryophyta</taxon>
        <taxon>Tracheophyta</taxon>
        <taxon>Spermatophyta</taxon>
        <taxon>Magnoliopsida</taxon>
        <taxon>eudicotyledons</taxon>
        <taxon>Gunneridae</taxon>
        <taxon>Pentapetalae</taxon>
        <taxon>rosids</taxon>
        <taxon>fabids</taxon>
        <taxon>Rosales</taxon>
        <taxon>Rosaceae</taxon>
        <taxon>Rosoideae</taxon>
        <taxon>Rosoideae incertae sedis</taxon>
        <taxon>Rosa</taxon>
    </lineage>
</organism>
<keyword evidence="5 17" id="KW-0732">Signal</keyword>
<dbReference type="Gene3D" id="1.10.510.10">
    <property type="entry name" value="Transferase(Phosphotransferase) domain 1"/>
    <property type="match status" value="1"/>
</dbReference>
<evidence type="ECO:0000313" key="20">
    <source>
        <dbReference type="EMBL" id="PRQ28552.1"/>
    </source>
</evidence>
<name>A0A2P6Q2Z7_ROSCH</name>
<feature type="domain" description="Gnk2-homologous" evidence="19">
    <location>
        <begin position="140"/>
        <end position="248"/>
    </location>
</feature>
<reference evidence="20 21" key="1">
    <citation type="journal article" date="2018" name="Nat. Genet.">
        <title>The Rosa genome provides new insights in the design of modern roses.</title>
        <authorList>
            <person name="Bendahmane M."/>
        </authorList>
    </citation>
    <scope>NUCLEOTIDE SEQUENCE [LARGE SCALE GENOMIC DNA]</scope>
    <source>
        <strain evidence="21">cv. Old Blush</strain>
    </source>
</reference>
<feature type="compositionally biased region" description="Pro residues" evidence="15">
    <location>
        <begin position="255"/>
        <end position="275"/>
    </location>
</feature>
<dbReference type="InterPro" id="IPR017441">
    <property type="entry name" value="Protein_kinase_ATP_BS"/>
</dbReference>
<evidence type="ECO:0000313" key="21">
    <source>
        <dbReference type="Proteomes" id="UP000238479"/>
    </source>
</evidence>
<dbReference type="InterPro" id="IPR000719">
    <property type="entry name" value="Prot_kinase_dom"/>
</dbReference>
<keyword evidence="4 16" id="KW-0812">Transmembrane</keyword>
<evidence type="ECO:0000256" key="6">
    <source>
        <dbReference type="ARBA" id="ARBA00022737"/>
    </source>
</evidence>
<feature type="domain" description="Gnk2-homologous" evidence="19">
    <location>
        <begin position="28"/>
        <end position="134"/>
    </location>
</feature>
<dbReference type="InterPro" id="IPR011009">
    <property type="entry name" value="Kinase-like_dom_sf"/>
</dbReference>
<dbReference type="InterPro" id="IPR008271">
    <property type="entry name" value="Ser/Thr_kinase_AS"/>
</dbReference>
<accession>A0A2P6Q2Z7</accession>
<dbReference type="PANTHER" id="PTHR27002">
    <property type="entry name" value="RECEPTOR-LIKE SERINE/THREONINE-PROTEIN KINASE SD1-8"/>
    <property type="match status" value="1"/>
</dbReference>
<dbReference type="AlphaFoldDB" id="A0A2P6Q2Z7"/>
<feature type="binding site" evidence="14">
    <location>
        <position position="412"/>
    </location>
    <ligand>
        <name>ATP</name>
        <dbReference type="ChEBI" id="CHEBI:30616"/>
    </ligand>
</feature>
<evidence type="ECO:0000259" key="19">
    <source>
        <dbReference type="PROSITE" id="PS51473"/>
    </source>
</evidence>
<dbReference type="GO" id="GO:0009751">
    <property type="term" value="P:response to salicylic acid"/>
    <property type="evidence" value="ECO:0007669"/>
    <property type="project" value="UniProtKB-ARBA"/>
</dbReference>
<evidence type="ECO:0000256" key="1">
    <source>
        <dbReference type="ARBA" id="ARBA00004167"/>
    </source>
</evidence>
<evidence type="ECO:0000256" key="4">
    <source>
        <dbReference type="ARBA" id="ARBA00022692"/>
    </source>
</evidence>
<dbReference type="InterPro" id="IPR002902">
    <property type="entry name" value="GNK2"/>
</dbReference>
<feature type="signal peptide" evidence="17">
    <location>
        <begin position="1"/>
        <end position="25"/>
    </location>
</feature>
<dbReference type="PROSITE" id="PS50011">
    <property type="entry name" value="PROTEIN_KINASE_DOM"/>
    <property type="match status" value="1"/>
</dbReference>
<evidence type="ECO:0000256" key="7">
    <source>
        <dbReference type="ARBA" id="ARBA00022741"/>
    </source>
</evidence>
<keyword evidence="12" id="KW-0675">Receptor</keyword>
<dbReference type="GO" id="GO:0042742">
    <property type="term" value="P:defense response to bacterium"/>
    <property type="evidence" value="ECO:0007669"/>
    <property type="project" value="UniProtKB-ARBA"/>
</dbReference>
<dbReference type="PROSITE" id="PS51473">
    <property type="entry name" value="GNK2"/>
    <property type="match status" value="2"/>
</dbReference>
<dbReference type="Gene3D" id="3.30.200.20">
    <property type="entry name" value="Phosphorylase Kinase, domain 1"/>
    <property type="match status" value="1"/>
</dbReference>
<gene>
    <name evidence="20" type="ORF">RchiOBHm_Chr5g0004261</name>
</gene>
<keyword evidence="10 16" id="KW-1133">Transmembrane helix</keyword>
<dbReference type="Pfam" id="PF01657">
    <property type="entry name" value="Stress-antifung"/>
    <property type="match status" value="2"/>
</dbReference>
<dbReference type="Pfam" id="PF07714">
    <property type="entry name" value="PK_Tyr_Ser-Thr"/>
    <property type="match status" value="1"/>
</dbReference>
<dbReference type="SUPFAM" id="SSF56112">
    <property type="entry name" value="Protein kinase-like (PK-like)"/>
    <property type="match status" value="1"/>
</dbReference>
<keyword evidence="7 14" id="KW-0547">Nucleotide-binding</keyword>
<evidence type="ECO:0000256" key="10">
    <source>
        <dbReference type="ARBA" id="ARBA00022989"/>
    </source>
</evidence>
<dbReference type="FunFam" id="1.10.510.10:FF:000129">
    <property type="entry name" value="cysteine-rich receptor-like protein kinase 10"/>
    <property type="match status" value="1"/>
</dbReference>
<dbReference type="CDD" id="cd14066">
    <property type="entry name" value="STKc_IRAK"/>
    <property type="match status" value="1"/>
</dbReference>
<dbReference type="Gene3D" id="3.30.430.20">
    <property type="entry name" value="Gnk2 domain, C-X8-C-X2-C motif"/>
    <property type="match status" value="2"/>
</dbReference>
<evidence type="ECO:0000256" key="17">
    <source>
        <dbReference type="SAM" id="SignalP"/>
    </source>
</evidence>
<keyword evidence="2" id="KW-0723">Serine/threonine-protein kinase</keyword>
<keyword evidence="8" id="KW-0418">Kinase</keyword>
<evidence type="ECO:0008006" key="22">
    <source>
        <dbReference type="Google" id="ProtNLM"/>
    </source>
</evidence>
<feature type="region of interest" description="Disordered" evidence="15">
    <location>
        <begin position="255"/>
        <end position="282"/>
    </location>
</feature>
<evidence type="ECO:0000256" key="15">
    <source>
        <dbReference type="SAM" id="MobiDB-lite"/>
    </source>
</evidence>
<dbReference type="GO" id="GO:0004674">
    <property type="term" value="F:protein serine/threonine kinase activity"/>
    <property type="evidence" value="ECO:0007669"/>
    <property type="project" value="UniProtKB-KW"/>
</dbReference>
<evidence type="ECO:0000256" key="9">
    <source>
        <dbReference type="ARBA" id="ARBA00022840"/>
    </source>
</evidence>
<evidence type="ECO:0000256" key="8">
    <source>
        <dbReference type="ARBA" id="ARBA00022777"/>
    </source>
</evidence>
<dbReference type="FunFam" id="3.30.430.20:FF:000003">
    <property type="entry name" value="Cysteine-rich RLK (RECEPTOR-like protein kinase) 10"/>
    <property type="match status" value="1"/>
</dbReference>
<dbReference type="FunFam" id="3.30.200.20:FF:000727">
    <property type="entry name" value="Cysteine-rich RLK (RECEPTOR-like protein kinase) 23"/>
    <property type="match status" value="1"/>
</dbReference>
<dbReference type="FunFam" id="3.30.430.20:FF:000012">
    <property type="entry name" value="Cysteine-rich receptor-like protein kinase 25"/>
    <property type="match status" value="1"/>
</dbReference>
<dbReference type="EMBL" id="PDCK01000043">
    <property type="protein sequence ID" value="PRQ28552.1"/>
    <property type="molecule type" value="Genomic_DNA"/>
</dbReference>
<evidence type="ECO:0000256" key="5">
    <source>
        <dbReference type="ARBA" id="ARBA00022729"/>
    </source>
</evidence>
<proteinExistence type="predicted"/>
<dbReference type="PROSITE" id="PS00108">
    <property type="entry name" value="PROTEIN_KINASE_ST"/>
    <property type="match status" value="1"/>
</dbReference>
<dbReference type="GO" id="GO:0005524">
    <property type="term" value="F:ATP binding"/>
    <property type="evidence" value="ECO:0007669"/>
    <property type="project" value="UniProtKB-UniRule"/>
</dbReference>
<keyword evidence="13" id="KW-0325">Glycoprotein</keyword>
<evidence type="ECO:0000256" key="16">
    <source>
        <dbReference type="SAM" id="Phobius"/>
    </source>
</evidence>
<feature type="transmembrane region" description="Helical" evidence="16">
    <location>
        <begin position="316"/>
        <end position="340"/>
    </location>
</feature>
<keyword evidence="9 14" id="KW-0067">ATP-binding</keyword>
<evidence type="ECO:0000259" key="18">
    <source>
        <dbReference type="PROSITE" id="PS50011"/>
    </source>
</evidence>
<feature type="domain" description="Protein kinase" evidence="18">
    <location>
        <begin position="384"/>
        <end position="655"/>
    </location>
</feature>
<evidence type="ECO:0000256" key="14">
    <source>
        <dbReference type="PROSITE-ProRule" id="PRU10141"/>
    </source>
</evidence>
<dbReference type="InterPro" id="IPR038408">
    <property type="entry name" value="GNK2_sf"/>
</dbReference>
<dbReference type="GO" id="GO:0005886">
    <property type="term" value="C:plasma membrane"/>
    <property type="evidence" value="ECO:0007669"/>
    <property type="project" value="TreeGrafter"/>
</dbReference>
<protein>
    <recommendedName>
        <fullName evidence="22">Protein kinase domain-containing protein</fullName>
    </recommendedName>
</protein>
<evidence type="ECO:0000256" key="11">
    <source>
        <dbReference type="ARBA" id="ARBA00023136"/>
    </source>
</evidence>
<dbReference type="SMART" id="SM00220">
    <property type="entry name" value="S_TKc"/>
    <property type="match status" value="1"/>
</dbReference>
<keyword evidence="21" id="KW-1185">Reference proteome</keyword>
<dbReference type="Proteomes" id="UP000238479">
    <property type="component" value="Chromosome 5"/>
</dbReference>
<evidence type="ECO:0000256" key="12">
    <source>
        <dbReference type="ARBA" id="ARBA00023170"/>
    </source>
</evidence>
<sequence length="710" mass="78123">MPCSHVLMSFVLLSVLGFHSLSVEAEIPDMSHFCSNTTTFTPNSTYESNLNLLLSYLTSNATNDLGFHNTTVGSQDPGTTVYGSFSCLGDVTPEKCQECVSTIARGGVQKYCPLSKISLIWYADCMLRYSNTSFFGNSETSPQVSFLNTGNITEPDRFMPLLGQTLKSLVRPAASAPSGVKKLKTKEVNFTDFQPLYTLVQCTPDLSSLSCEGCLTEAIAAIPVSFYGKQGGVVLCPSCNVRYEIYPFYRAQAATPPPAASPPPPSLLLPPPPPGSVTRSQGKMNSKSTIANVMCCLTPTIALILILTLCRKRQNLILIIVAIVVPIALVLFLVGCFFLRSRTRKKYDALQGQNVVDGAGDNEITNVESLRFDFATIEAATNQFSVNNRLGEGGFGEVYKGTLPNGQEIAVKRLSRSSGQGVEQFKNEVVLVAKLLHRNLVRLLGFCSEGEEKILVYELVQNKSLDHFLFDSDIQVKLDWSSRYKIISGIARGILYLHQDSRLKIIHRDLKASNVLLDGEMNPKIADFGMARIFGGDQTQGNTIRIVGTYGYMPPEYAMHGQFSVKSDVYSLGVLILEIVTGEKNTSFYQSDSGEDLLTYAWKHWGDGTPEELLDSNLRGSYSRNEVIRCIHIGLLCVQENPEERPTMQTINLMLSSYSVTAPSPQKPAFCLHSREEMRMPSVTSESSNQHTSTSVCSVNEASITELYPR</sequence>
<feature type="transmembrane region" description="Helical" evidence="16">
    <location>
        <begin position="289"/>
        <end position="309"/>
    </location>
</feature>